<gene>
    <name evidence="3" type="ORF">Ahy_A03g015860</name>
</gene>
<protein>
    <recommendedName>
        <fullName evidence="2">MULE transposase domain-containing protein</fullName>
    </recommendedName>
</protein>
<accession>A0A445E1E5</accession>
<proteinExistence type="predicted"/>
<name>A0A445E1E5_ARAHY</name>
<organism evidence="3 4">
    <name type="scientific">Arachis hypogaea</name>
    <name type="common">Peanut</name>
    <dbReference type="NCBI Taxonomy" id="3818"/>
    <lineage>
        <taxon>Eukaryota</taxon>
        <taxon>Viridiplantae</taxon>
        <taxon>Streptophyta</taxon>
        <taxon>Embryophyta</taxon>
        <taxon>Tracheophyta</taxon>
        <taxon>Spermatophyta</taxon>
        <taxon>Magnoliopsida</taxon>
        <taxon>eudicotyledons</taxon>
        <taxon>Gunneridae</taxon>
        <taxon>Pentapetalae</taxon>
        <taxon>rosids</taxon>
        <taxon>fabids</taxon>
        <taxon>Fabales</taxon>
        <taxon>Fabaceae</taxon>
        <taxon>Papilionoideae</taxon>
        <taxon>50 kb inversion clade</taxon>
        <taxon>dalbergioids sensu lato</taxon>
        <taxon>Dalbergieae</taxon>
        <taxon>Pterocarpus clade</taxon>
        <taxon>Arachis</taxon>
    </lineage>
</organism>
<dbReference type="STRING" id="3818.A0A445E1E5"/>
<dbReference type="PANTHER" id="PTHR47718:SF13">
    <property type="entry name" value="OS09G0290500 PROTEIN"/>
    <property type="match status" value="1"/>
</dbReference>
<evidence type="ECO:0000259" key="2">
    <source>
        <dbReference type="Pfam" id="PF10551"/>
    </source>
</evidence>
<comment type="caution">
    <text evidence="3">The sequence shown here is derived from an EMBL/GenBank/DDBJ whole genome shotgun (WGS) entry which is preliminary data.</text>
</comment>
<dbReference type="Pfam" id="PF10551">
    <property type="entry name" value="MULE"/>
    <property type="match status" value="1"/>
</dbReference>
<feature type="domain" description="MULE transposase" evidence="2">
    <location>
        <begin position="1"/>
        <end position="73"/>
    </location>
</feature>
<dbReference type="AlphaFoldDB" id="A0A445E1E5"/>
<sequence length="127" mass="14271">MIFGSFVGVNHHDQSTLLRSALMKNEDIQSFKWLFKCWLRCMGAKALKGIFTDQCTSMQRAIEMCMPTIIHRWHSTETEMIFSQSMASEATSGSQLNLLGSGPAIRPSSSFYNAPDMNYPGEDYTSS</sequence>
<dbReference type="Proteomes" id="UP000289738">
    <property type="component" value="Chromosome A03"/>
</dbReference>
<dbReference type="PANTHER" id="PTHR47718">
    <property type="entry name" value="OS01G0519700 PROTEIN"/>
    <property type="match status" value="1"/>
</dbReference>
<dbReference type="InterPro" id="IPR018289">
    <property type="entry name" value="MULE_transposase_dom"/>
</dbReference>
<dbReference type="EMBL" id="SDMP01000003">
    <property type="protein sequence ID" value="RYR69305.1"/>
    <property type="molecule type" value="Genomic_DNA"/>
</dbReference>
<reference evidence="3 4" key="1">
    <citation type="submission" date="2019-01" db="EMBL/GenBank/DDBJ databases">
        <title>Sequencing of cultivated peanut Arachis hypogaea provides insights into genome evolution and oil improvement.</title>
        <authorList>
            <person name="Chen X."/>
        </authorList>
    </citation>
    <scope>NUCLEOTIDE SEQUENCE [LARGE SCALE GENOMIC DNA]</scope>
    <source>
        <strain evidence="4">cv. Fuhuasheng</strain>
        <tissue evidence="3">Leaves</tissue>
    </source>
</reference>
<evidence type="ECO:0000313" key="3">
    <source>
        <dbReference type="EMBL" id="RYR69305.1"/>
    </source>
</evidence>
<evidence type="ECO:0000256" key="1">
    <source>
        <dbReference type="SAM" id="MobiDB-lite"/>
    </source>
</evidence>
<feature type="region of interest" description="Disordered" evidence="1">
    <location>
        <begin position="108"/>
        <end position="127"/>
    </location>
</feature>
<evidence type="ECO:0000313" key="4">
    <source>
        <dbReference type="Proteomes" id="UP000289738"/>
    </source>
</evidence>
<keyword evidence="4" id="KW-1185">Reference proteome</keyword>